<dbReference type="PROSITE" id="PS51208">
    <property type="entry name" value="AUTOTRANSPORTER"/>
    <property type="match status" value="1"/>
</dbReference>
<dbReference type="Pfam" id="PF00082">
    <property type="entry name" value="Peptidase_S8"/>
    <property type="match status" value="1"/>
</dbReference>
<evidence type="ECO:0000256" key="5">
    <source>
        <dbReference type="ARBA" id="ARBA00022825"/>
    </source>
</evidence>
<dbReference type="InterPro" id="IPR005546">
    <property type="entry name" value="Autotransporte_beta"/>
</dbReference>
<evidence type="ECO:0000256" key="7">
    <source>
        <dbReference type="SAM" id="MobiDB-lite"/>
    </source>
</evidence>
<accession>A0AAP2FZ19</accession>
<sequence>MATRRTALAAAVALVLSLGLGACGGGGSNTRDEDPPPVEEPPTIPPEPEPDPEPNPDPGADEPPVDVHLDATRADVAQAAGFTGAGVVTGVIDTGVNRNHVALDGRVVEHYVYVDPSSNDLSVDDADGHGTWVSQIMAGADVAGGWPGGVAPGAEIVSARVINDEPPEDDGSGEGNEVPENDGTPEFLAQVHADLIAADVRVMNNSWGGLYWDSQATTDRFAAAYEDFIFANDGLVVFATGNSGMADPSDSAALPSKGGAAAAALERGWLTVAALDSVAWAADETYQLSDYSNACGIAMDYCLVAPGEVIVIDEDETAIDGDTTYWIVGGTSFAAPQVSGAAAMVWEAFPWFDNDLVRQTLLGTAQDIGDPGVDATFGHGLLDVGAAVLGPARFDWGDVVADFDGAETFEPGGIAYWDNDISGEGGLVKRGDGVLVLTGDNTYTGATTIEEGLLAIDGTLAASDVSVGEFGGLTGFGTVAGDVVNAGVLGIGGADEDASAESEVLFTIEGDYLHGADARLAVELGYVLEVGGTATIEGGELHVLGAKEGYTPAGLVPVLTADGGVDGIFSELTRADGIFLNASIVYDTNAVGLLVTTFSATGLAASGRIQQASLPTAQRVENAFRSIDTMLAAEGGRSLPEGFLGAAGAIQGASSAAMAEATLQSLSGQVHAASAALAFEGIDANQRALSSRFDALLDDARLAGAWSDRLGMHGGWSQAGLAGLDFDLDGWLVGNDVRFGRNGVAGFSFGRSDGDARIDGGFDRNRNRSSTAMAYLGAVGDAWYAQGSIGAGRFDQDVRRMLQLGADVDSVWTEYGGHFSSLYAETGMRTHLGGMALTPFVGAQYARVERDGFSEADGSGFGLRSDAGFADRWQAIAGVRGDRTLRLASGRPLTLDVRAQWQETLDARGEVFDASFTGVDDWQPLTGVGLAEYGGLVGFGLSMPLARSAWLQMDYDHRFGQRGDARMLSASFRYGF</sequence>
<feature type="active site" description="Charge relay system" evidence="6">
    <location>
        <position position="129"/>
    </location>
</feature>
<dbReference type="InterPro" id="IPR036709">
    <property type="entry name" value="Autotransporte_beta_dom_sf"/>
</dbReference>
<dbReference type="PROSITE" id="PS00136">
    <property type="entry name" value="SUBTILASE_ASP"/>
    <property type="match status" value="1"/>
</dbReference>
<name>A0AAP2FZ19_9GAMM</name>
<dbReference type="InterPro" id="IPR023827">
    <property type="entry name" value="Peptidase_S8_Asp-AS"/>
</dbReference>
<dbReference type="GO" id="GO:0004252">
    <property type="term" value="F:serine-type endopeptidase activity"/>
    <property type="evidence" value="ECO:0007669"/>
    <property type="project" value="UniProtKB-UniRule"/>
</dbReference>
<dbReference type="InterPro" id="IPR015500">
    <property type="entry name" value="Peptidase_S8_subtilisin-rel"/>
</dbReference>
<keyword evidence="11" id="KW-1185">Reference proteome</keyword>
<evidence type="ECO:0000256" key="6">
    <source>
        <dbReference type="PROSITE-ProRule" id="PRU01240"/>
    </source>
</evidence>
<comment type="similarity">
    <text evidence="1 6">Belongs to the peptidase S8 family.</text>
</comment>
<evidence type="ECO:0000256" key="4">
    <source>
        <dbReference type="ARBA" id="ARBA00022801"/>
    </source>
</evidence>
<evidence type="ECO:0000256" key="2">
    <source>
        <dbReference type="ARBA" id="ARBA00022670"/>
    </source>
</evidence>
<comment type="caution">
    <text evidence="10">The sequence shown here is derived from an EMBL/GenBank/DDBJ whole genome shotgun (WGS) entry which is preliminary data.</text>
</comment>
<dbReference type="InterPro" id="IPR000209">
    <property type="entry name" value="Peptidase_S8/S53_dom"/>
</dbReference>
<dbReference type="InterPro" id="IPR036852">
    <property type="entry name" value="Peptidase_S8/S53_dom_sf"/>
</dbReference>
<dbReference type="SUPFAM" id="SSF52743">
    <property type="entry name" value="Subtilisin-like"/>
    <property type="match status" value="1"/>
</dbReference>
<feature type="domain" description="Autotransporter" evidence="9">
    <location>
        <begin position="698"/>
        <end position="976"/>
    </location>
</feature>
<feature type="signal peptide" evidence="8">
    <location>
        <begin position="1"/>
        <end position="22"/>
    </location>
</feature>
<evidence type="ECO:0000313" key="10">
    <source>
        <dbReference type="EMBL" id="MBS7457517.1"/>
    </source>
</evidence>
<gene>
    <name evidence="10" type="ORF">KB893_010260</name>
</gene>
<dbReference type="PROSITE" id="PS51257">
    <property type="entry name" value="PROKAR_LIPOPROTEIN"/>
    <property type="match status" value="1"/>
</dbReference>
<dbReference type="Pfam" id="PF12951">
    <property type="entry name" value="PATR"/>
    <property type="match status" value="1"/>
</dbReference>
<keyword evidence="2 6" id="KW-0645">Protease</keyword>
<protein>
    <submittedName>
        <fullName evidence="10">S8 family serine peptidase</fullName>
    </submittedName>
</protein>
<dbReference type="NCBIfam" id="TIGR02601">
    <property type="entry name" value="autotrns_rpt"/>
    <property type="match status" value="1"/>
</dbReference>
<dbReference type="InterPro" id="IPR050131">
    <property type="entry name" value="Peptidase_S8_subtilisin-like"/>
</dbReference>
<dbReference type="PRINTS" id="PR00723">
    <property type="entry name" value="SUBTILISIN"/>
</dbReference>
<dbReference type="Gene3D" id="2.40.128.130">
    <property type="entry name" value="Autotransporter beta-domain"/>
    <property type="match status" value="1"/>
</dbReference>
<dbReference type="SUPFAM" id="SSF103515">
    <property type="entry name" value="Autotransporter"/>
    <property type="match status" value="1"/>
</dbReference>
<evidence type="ECO:0000256" key="8">
    <source>
        <dbReference type="SAM" id="SignalP"/>
    </source>
</evidence>
<feature type="compositionally biased region" description="Acidic residues" evidence="7">
    <location>
        <begin position="165"/>
        <end position="180"/>
    </location>
</feature>
<evidence type="ECO:0000256" key="1">
    <source>
        <dbReference type="ARBA" id="ARBA00011073"/>
    </source>
</evidence>
<feature type="active site" description="Charge relay system" evidence="6">
    <location>
        <position position="93"/>
    </location>
</feature>
<dbReference type="InterPro" id="IPR013425">
    <property type="entry name" value="Autotrns_rpt"/>
</dbReference>
<dbReference type="SMART" id="SM00869">
    <property type="entry name" value="Autotransporter"/>
    <property type="match status" value="1"/>
</dbReference>
<reference evidence="10 11" key="1">
    <citation type="journal article" date="2021" name="Microbiol. Resour. Announc.">
        <title>Draft Genome Sequence of Coralloluteibacterium stylophorae LMG 29479T.</title>
        <authorList>
            <person name="Karlyshev A.V."/>
            <person name="Kudryashova E.B."/>
            <person name="Ariskina E.V."/>
            <person name="Conroy A.P."/>
            <person name="Abidueva E.Y."/>
        </authorList>
    </citation>
    <scope>NUCLEOTIDE SEQUENCE [LARGE SCALE GENOMIC DNA]</scope>
    <source>
        <strain evidence="10 11">LMG 29479</strain>
    </source>
</reference>
<feature type="active site" description="Charge relay system" evidence="6">
    <location>
        <position position="332"/>
    </location>
</feature>
<keyword evidence="5 6" id="KW-0720">Serine protease</keyword>
<feature type="compositionally biased region" description="Acidic residues" evidence="7">
    <location>
        <begin position="48"/>
        <end position="64"/>
    </location>
</feature>
<dbReference type="PROSITE" id="PS51892">
    <property type="entry name" value="SUBTILASE"/>
    <property type="match status" value="1"/>
</dbReference>
<evidence type="ECO:0000259" key="9">
    <source>
        <dbReference type="PROSITE" id="PS51208"/>
    </source>
</evidence>
<dbReference type="PROSITE" id="PS00138">
    <property type="entry name" value="SUBTILASE_SER"/>
    <property type="match status" value="1"/>
</dbReference>
<evidence type="ECO:0000313" key="11">
    <source>
        <dbReference type="Proteomes" id="UP000675747"/>
    </source>
</evidence>
<proteinExistence type="inferred from homology"/>
<dbReference type="Gene3D" id="3.40.50.200">
    <property type="entry name" value="Peptidase S8/S53 domain"/>
    <property type="match status" value="1"/>
</dbReference>
<dbReference type="AlphaFoldDB" id="A0AAP2FZ19"/>
<dbReference type="PANTHER" id="PTHR43806:SF11">
    <property type="entry name" value="CEREVISIN-RELATED"/>
    <property type="match status" value="1"/>
</dbReference>
<keyword evidence="3 8" id="KW-0732">Signal</keyword>
<dbReference type="CDD" id="cd04848">
    <property type="entry name" value="Peptidases_S8_Autotransporter_serine_protease_like"/>
    <property type="match status" value="1"/>
</dbReference>
<keyword evidence="4 6" id="KW-0378">Hydrolase</keyword>
<feature type="region of interest" description="Disordered" evidence="7">
    <location>
        <begin position="23"/>
        <end position="66"/>
    </location>
</feature>
<dbReference type="Pfam" id="PF03797">
    <property type="entry name" value="Autotransporter"/>
    <property type="match status" value="1"/>
</dbReference>
<dbReference type="PANTHER" id="PTHR43806">
    <property type="entry name" value="PEPTIDASE S8"/>
    <property type="match status" value="1"/>
</dbReference>
<feature type="chain" id="PRO_5043055036" evidence="8">
    <location>
        <begin position="23"/>
        <end position="976"/>
    </location>
</feature>
<dbReference type="Proteomes" id="UP000675747">
    <property type="component" value="Unassembled WGS sequence"/>
</dbReference>
<feature type="compositionally biased region" description="Pro residues" evidence="7">
    <location>
        <begin position="38"/>
        <end position="47"/>
    </location>
</feature>
<evidence type="ECO:0000256" key="3">
    <source>
        <dbReference type="ARBA" id="ARBA00022729"/>
    </source>
</evidence>
<organism evidence="10 11">
    <name type="scientific">Coralloluteibacterium stylophorae</name>
    <dbReference type="NCBI Taxonomy" id="1776034"/>
    <lineage>
        <taxon>Bacteria</taxon>
        <taxon>Pseudomonadati</taxon>
        <taxon>Pseudomonadota</taxon>
        <taxon>Gammaproteobacteria</taxon>
        <taxon>Lysobacterales</taxon>
        <taxon>Lysobacteraceae</taxon>
        <taxon>Coralloluteibacterium</taxon>
    </lineage>
</organism>
<dbReference type="GO" id="GO:0006508">
    <property type="term" value="P:proteolysis"/>
    <property type="evidence" value="ECO:0007669"/>
    <property type="project" value="UniProtKB-KW"/>
</dbReference>
<dbReference type="EMBL" id="JAGQFT020000006">
    <property type="protein sequence ID" value="MBS7457517.1"/>
    <property type="molecule type" value="Genomic_DNA"/>
</dbReference>
<dbReference type="InterPro" id="IPR023828">
    <property type="entry name" value="Peptidase_S8_Ser-AS"/>
</dbReference>
<feature type="region of interest" description="Disordered" evidence="7">
    <location>
        <begin position="163"/>
        <end position="184"/>
    </location>
</feature>
<dbReference type="InterPro" id="IPR034061">
    <property type="entry name" value="Peptidases_S8_Autotransporter"/>
</dbReference>